<accession>M3AUR8</accession>
<evidence type="ECO:0000313" key="3">
    <source>
        <dbReference type="Proteomes" id="UP000016932"/>
    </source>
</evidence>
<keyword evidence="1" id="KW-0472">Membrane</keyword>
<protein>
    <submittedName>
        <fullName evidence="2">Uncharacterized protein</fullName>
    </submittedName>
</protein>
<dbReference type="GeneID" id="19333574"/>
<dbReference type="AlphaFoldDB" id="M3AUR8"/>
<evidence type="ECO:0000313" key="2">
    <source>
        <dbReference type="EMBL" id="EME81217.1"/>
    </source>
</evidence>
<gene>
    <name evidence="2" type="ORF">MYCFIDRAFT_176515</name>
</gene>
<organism evidence="2 3">
    <name type="scientific">Pseudocercospora fijiensis (strain CIRAD86)</name>
    <name type="common">Black leaf streak disease fungus</name>
    <name type="synonym">Mycosphaerella fijiensis</name>
    <dbReference type="NCBI Taxonomy" id="383855"/>
    <lineage>
        <taxon>Eukaryota</taxon>
        <taxon>Fungi</taxon>
        <taxon>Dikarya</taxon>
        <taxon>Ascomycota</taxon>
        <taxon>Pezizomycotina</taxon>
        <taxon>Dothideomycetes</taxon>
        <taxon>Dothideomycetidae</taxon>
        <taxon>Mycosphaerellales</taxon>
        <taxon>Mycosphaerellaceae</taxon>
        <taxon>Pseudocercospora</taxon>
    </lineage>
</organism>
<dbReference type="KEGG" id="pfj:MYCFIDRAFT_176515"/>
<evidence type="ECO:0000256" key="1">
    <source>
        <dbReference type="SAM" id="Phobius"/>
    </source>
</evidence>
<keyword evidence="1" id="KW-1133">Transmembrane helix</keyword>
<proteinExistence type="predicted"/>
<dbReference type="VEuPathDB" id="FungiDB:MYCFIDRAFT_176515"/>
<keyword evidence="3" id="KW-1185">Reference proteome</keyword>
<sequence length="143" mass="16486">MRGTVQDYATAIAIRLNVHDRIPYAFRNDDMPVYLRGVQFMLSAVSVLLPASTWALREPRFKAIASRGIVLELGHLIFTENVRKLTALRKFENSIHDDRPHAMPNCTVKSHIQEFEEVYIRSKISHQHLISITRSTTFPIKQD</sequence>
<dbReference type="EMBL" id="KB446560">
    <property type="protein sequence ID" value="EME81217.1"/>
    <property type="molecule type" value="Genomic_DNA"/>
</dbReference>
<dbReference type="HOGENOM" id="CLU_1807060_0_0_1"/>
<dbReference type="RefSeq" id="XP_007928461.1">
    <property type="nucleotide sequence ID" value="XM_007930270.1"/>
</dbReference>
<feature type="transmembrane region" description="Helical" evidence="1">
    <location>
        <begin position="33"/>
        <end position="56"/>
    </location>
</feature>
<dbReference type="Proteomes" id="UP000016932">
    <property type="component" value="Unassembled WGS sequence"/>
</dbReference>
<keyword evidence="1" id="KW-0812">Transmembrane</keyword>
<name>M3AUR8_PSEFD</name>
<reference evidence="2 3" key="1">
    <citation type="journal article" date="2012" name="PLoS Pathog.">
        <title>Diverse lifestyles and strategies of plant pathogenesis encoded in the genomes of eighteen Dothideomycetes fungi.</title>
        <authorList>
            <person name="Ohm R.A."/>
            <person name="Feau N."/>
            <person name="Henrissat B."/>
            <person name="Schoch C.L."/>
            <person name="Horwitz B.A."/>
            <person name="Barry K.W."/>
            <person name="Condon B.J."/>
            <person name="Copeland A.C."/>
            <person name="Dhillon B."/>
            <person name="Glaser F."/>
            <person name="Hesse C.N."/>
            <person name="Kosti I."/>
            <person name="LaButti K."/>
            <person name="Lindquist E.A."/>
            <person name="Lucas S."/>
            <person name="Salamov A.A."/>
            <person name="Bradshaw R.E."/>
            <person name="Ciuffetti L."/>
            <person name="Hamelin R.C."/>
            <person name="Kema G.H.J."/>
            <person name="Lawrence C."/>
            <person name="Scott J.A."/>
            <person name="Spatafora J.W."/>
            <person name="Turgeon B.G."/>
            <person name="de Wit P.J.G.M."/>
            <person name="Zhong S."/>
            <person name="Goodwin S.B."/>
            <person name="Grigoriev I.V."/>
        </authorList>
    </citation>
    <scope>NUCLEOTIDE SEQUENCE [LARGE SCALE GENOMIC DNA]</scope>
    <source>
        <strain evidence="2 3">CIRAD86</strain>
    </source>
</reference>